<keyword evidence="4" id="KW-0732">Signal</keyword>
<gene>
    <name evidence="6" type="ORF">BKE30_06855</name>
</gene>
<evidence type="ECO:0000256" key="2">
    <source>
        <dbReference type="ARBA" id="ARBA00008156"/>
    </source>
</evidence>
<comment type="cofactor">
    <cofactor evidence="1">
        <name>pyrroloquinoline quinone</name>
        <dbReference type="ChEBI" id="CHEBI:58442"/>
    </cofactor>
</comment>
<comment type="similarity">
    <text evidence="2">Belongs to the bacterial PQQ dehydrogenase family.</text>
</comment>
<dbReference type="Gene3D" id="2.140.10.10">
    <property type="entry name" value="Quinoprotein alcohol dehydrogenase-like superfamily"/>
    <property type="match status" value="1"/>
</dbReference>
<protein>
    <recommendedName>
        <fullName evidence="5">Pyrrolo-quinoline quinone repeat domain-containing protein</fullName>
    </recommendedName>
</protein>
<dbReference type="EMBL" id="MLCN01000016">
    <property type="protein sequence ID" value="ONG40859.1"/>
    <property type="molecule type" value="Genomic_DNA"/>
</dbReference>
<dbReference type="Proteomes" id="UP000192132">
    <property type="component" value="Unassembled WGS sequence"/>
</dbReference>
<feature type="chain" id="PRO_5012571608" description="Pyrrolo-quinoline quinone repeat domain-containing protein" evidence="4">
    <location>
        <begin position="24"/>
        <end position="563"/>
    </location>
</feature>
<feature type="domain" description="Pyrrolo-quinoline quinone repeat" evidence="5">
    <location>
        <begin position="52"/>
        <end position="302"/>
    </location>
</feature>
<feature type="signal peptide" evidence="4">
    <location>
        <begin position="1"/>
        <end position="23"/>
    </location>
</feature>
<evidence type="ECO:0000256" key="1">
    <source>
        <dbReference type="ARBA" id="ARBA00001931"/>
    </source>
</evidence>
<dbReference type="Gene3D" id="2.40.128.630">
    <property type="match status" value="1"/>
</dbReference>
<comment type="caution">
    <text evidence="6">The sequence shown here is derived from an EMBL/GenBank/DDBJ whole genome shotgun (WGS) entry which is preliminary data.</text>
</comment>
<dbReference type="GO" id="GO:0016491">
    <property type="term" value="F:oxidoreductase activity"/>
    <property type="evidence" value="ECO:0007669"/>
    <property type="project" value="UniProtKB-KW"/>
</dbReference>
<dbReference type="AlphaFoldDB" id="A0A1S8CWK3"/>
<evidence type="ECO:0000256" key="3">
    <source>
        <dbReference type="ARBA" id="ARBA00023002"/>
    </source>
</evidence>
<dbReference type="SUPFAM" id="SSF50998">
    <property type="entry name" value="Quinoprotein alcohol dehydrogenase-like"/>
    <property type="match status" value="1"/>
</dbReference>
<reference evidence="6 7" key="1">
    <citation type="submission" date="2016-10" db="EMBL/GenBank/DDBJ databases">
        <title>Draft Genome sequence of Alkanindiges sp. strain H1.</title>
        <authorList>
            <person name="Subhash Y."/>
            <person name="Lee S."/>
        </authorList>
    </citation>
    <scope>NUCLEOTIDE SEQUENCE [LARGE SCALE GENOMIC DNA]</scope>
    <source>
        <strain evidence="6 7">H1</strain>
    </source>
</reference>
<accession>A0A1S8CWK3</accession>
<dbReference type="STRING" id="1907941.BKE30_06855"/>
<organism evidence="6 7">
    <name type="scientific">Alkanindiges hydrocarboniclasticus</name>
    <dbReference type="NCBI Taxonomy" id="1907941"/>
    <lineage>
        <taxon>Bacteria</taxon>
        <taxon>Pseudomonadati</taxon>
        <taxon>Pseudomonadota</taxon>
        <taxon>Gammaproteobacteria</taxon>
        <taxon>Moraxellales</taxon>
        <taxon>Moraxellaceae</taxon>
        <taxon>Alkanindiges</taxon>
    </lineage>
</organism>
<sequence length="563" mass="59788">MKHYLLTTLLTLSSLGSMQAAQAVRCSATIDPLQQVLANSLGYNLNNTRQGISAINSGNVSQLELAYVHVAPDPDATERRGAPTLTHQVIYAPTRSSIVALDRATGCEYWNYTIKVGSSIAGGDGFRAMNYVPALGSKPALVVAGDSEGKLHVLNAQTGQLLWQKFVGTDKAYHRITATPQFYQGKLLVGMASREIFTALSKFVMACCESHGLLVSVDAYSGKIDWTYHTTAAAQRLWDLHHGPNGVPVWSTPAIDEASHTVYIGTGQNYSMPITSNSDSIIALDARNGKVKWIFQATANDSYPIACGAPFPLNGPCSPLQSSDFDFGASPIISTTRSGRKVILAGSKNGVVYSLDAVNGQLNWQKRLGAGANLGGIHWGMATDRQRLYVAVSDVMINKMNALSIDQLNTPLHNPASHSGPNGKGMSLAPNGKPGVYALDIENGNLLWEQHPSHVASDGNSYPSAYSAAVAVTNDVVFAGSLNGVMKAFRSTDGRELWSYNTAKPVNGVNGISGNGGTIDQVGAYIGGNNLIINSGYDQFGGTNTLQAGPGNAMYVFRLAGTR</sequence>
<evidence type="ECO:0000313" key="6">
    <source>
        <dbReference type="EMBL" id="ONG40859.1"/>
    </source>
</evidence>
<dbReference type="InterPro" id="IPR011047">
    <property type="entry name" value="Quinoprotein_ADH-like_sf"/>
</dbReference>
<dbReference type="InterPro" id="IPR018391">
    <property type="entry name" value="PQQ_b-propeller_rpt"/>
</dbReference>
<dbReference type="InterPro" id="IPR002372">
    <property type="entry name" value="PQQ_rpt_dom"/>
</dbReference>
<name>A0A1S8CWK3_9GAMM</name>
<keyword evidence="3" id="KW-0560">Oxidoreductase</keyword>
<dbReference type="PANTHER" id="PTHR32303:SF10">
    <property type="entry name" value="OUTER MEMBRANE PROTEIN ASSEMBLY FACTOR BAMB"/>
    <property type="match status" value="1"/>
</dbReference>
<dbReference type="OrthoDB" id="9794322at2"/>
<dbReference type="PANTHER" id="PTHR32303">
    <property type="entry name" value="QUINOPROTEIN ALCOHOL DEHYDROGENASE (CYTOCHROME C)"/>
    <property type="match status" value="1"/>
</dbReference>
<dbReference type="SMART" id="SM00564">
    <property type="entry name" value="PQQ"/>
    <property type="match status" value="7"/>
</dbReference>
<dbReference type="Pfam" id="PF01011">
    <property type="entry name" value="PQQ"/>
    <property type="match status" value="1"/>
</dbReference>
<keyword evidence="7" id="KW-1185">Reference proteome</keyword>
<evidence type="ECO:0000259" key="5">
    <source>
        <dbReference type="Pfam" id="PF01011"/>
    </source>
</evidence>
<evidence type="ECO:0000256" key="4">
    <source>
        <dbReference type="SAM" id="SignalP"/>
    </source>
</evidence>
<proteinExistence type="inferred from homology"/>
<dbReference type="RefSeq" id="WP_076877873.1">
    <property type="nucleotide sequence ID" value="NZ_MLCN01000016.1"/>
</dbReference>
<evidence type="ECO:0000313" key="7">
    <source>
        <dbReference type="Proteomes" id="UP000192132"/>
    </source>
</evidence>